<name>A0A2K3QGV7_9HYPO</name>
<proteinExistence type="predicted"/>
<protein>
    <recommendedName>
        <fullName evidence="1">F-box domain-containing protein</fullName>
    </recommendedName>
</protein>
<organism evidence="2 3">
    <name type="scientific">Tolypocladium capitatum</name>
    <dbReference type="NCBI Taxonomy" id="45235"/>
    <lineage>
        <taxon>Eukaryota</taxon>
        <taxon>Fungi</taxon>
        <taxon>Dikarya</taxon>
        <taxon>Ascomycota</taxon>
        <taxon>Pezizomycotina</taxon>
        <taxon>Sordariomycetes</taxon>
        <taxon>Hypocreomycetidae</taxon>
        <taxon>Hypocreales</taxon>
        <taxon>Ophiocordycipitaceae</taxon>
        <taxon>Tolypocladium</taxon>
    </lineage>
</organism>
<keyword evidence="3" id="KW-1185">Reference proteome</keyword>
<dbReference type="SUPFAM" id="SSF81383">
    <property type="entry name" value="F-box domain"/>
    <property type="match status" value="1"/>
</dbReference>
<feature type="domain" description="F-box" evidence="1">
    <location>
        <begin position="5"/>
        <end position="53"/>
    </location>
</feature>
<dbReference type="Proteomes" id="UP000236621">
    <property type="component" value="Unassembled WGS sequence"/>
</dbReference>
<dbReference type="InterPro" id="IPR036047">
    <property type="entry name" value="F-box-like_dom_sf"/>
</dbReference>
<evidence type="ECO:0000259" key="1">
    <source>
        <dbReference type="PROSITE" id="PS50181"/>
    </source>
</evidence>
<dbReference type="STRING" id="45235.A0A2K3QGV7"/>
<accession>A0A2K3QGV7</accession>
<dbReference type="AlphaFoldDB" id="A0A2K3QGV7"/>
<sequence length="526" mass="60468">MPPLTDNLIHLPTELLVSVWSYLPNRDIKSLRLTCSAIYATARLRLDGVFISANPRNIDVFRAIADHDTFRKEIVEIIWDDAHLAESRHDEGSDLYYGLNPRYSVECPWWYGEECRENIGDLWGRKGSDINRPDHEARAKQVAAQLPVTESWAYYRKLLHQQTEVVLSHADADAFAYGLQRFPSLRRITVTPATHGFTFCPLYETPMIRAFPYGFNYPIPRGWRASADIGPFHRPRPWVEEAGISRGEVEAEKRKWRGFSIVTRLLAQHMRCQSQHRISEFVVDVHQLSTGLNCHIFDQPCDEYDNLAAILRQPGFRRVDLALTILGIENEDWRSYRHGYLERALGNATGLEHVSLTTDVEDLTADMEEIYPHNSGSLEFFVPFLVQQADVLAFLAALPETLRSVELSFLKFLDDGSYRDLMDGMRQTMGWHKRAVAARPAVSIALYIMPLTPDDGRALWLTKELSDFLYGDGPNPFRTEWGPNWVSYGTGVMRDEFEPAHERPNEEHSELIRLGYLDENHQYGLE</sequence>
<reference evidence="2 3" key="1">
    <citation type="submission" date="2017-08" db="EMBL/GenBank/DDBJ databases">
        <title>Harnessing the power of phylogenomics to disentangle the directionality and signatures of interkingdom host jumping in the parasitic fungal genus Tolypocladium.</title>
        <authorList>
            <person name="Quandt C.A."/>
            <person name="Patterson W."/>
            <person name="Spatafora J.W."/>
        </authorList>
    </citation>
    <scope>NUCLEOTIDE SEQUENCE [LARGE SCALE GENOMIC DNA]</scope>
    <source>
        <strain evidence="2 3">CBS 113982</strain>
    </source>
</reference>
<dbReference type="EMBL" id="NRSZ01000505">
    <property type="protein sequence ID" value="PNY26745.1"/>
    <property type="molecule type" value="Genomic_DNA"/>
</dbReference>
<comment type="caution">
    <text evidence="2">The sequence shown here is derived from an EMBL/GenBank/DDBJ whole genome shotgun (WGS) entry which is preliminary data.</text>
</comment>
<evidence type="ECO:0000313" key="2">
    <source>
        <dbReference type="EMBL" id="PNY26745.1"/>
    </source>
</evidence>
<dbReference type="InterPro" id="IPR001810">
    <property type="entry name" value="F-box_dom"/>
</dbReference>
<dbReference type="PROSITE" id="PS50181">
    <property type="entry name" value="FBOX"/>
    <property type="match status" value="1"/>
</dbReference>
<evidence type="ECO:0000313" key="3">
    <source>
        <dbReference type="Proteomes" id="UP000236621"/>
    </source>
</evidence>
<gene>
    <name evidence="2" type="ORF">TCAP_03314</name>
</gene>
<dbReference type="OrthoDB" id="5422579at2759"/>